<dbReference type="AlphaFoldDB" id="A0A1C7H3X8"/>
<gene>
    <name evidence="1" type="ORF">A4V03_14805</name>
</gene>
<dbReference type="OrthoDB" id="9758923at2"/>
<sequence>MKYMNYLIGMLMIFAGWGCSEDTIQEKKEPMVATDGGYLFAHMTDENYARLFYSVSRDAFHWETLNKKRIVLPEYCGHPDICQGKDGVYYMIGVQPNTGIPILWSSSDLVTWQSTKLKKSIFNKISDLGYKNEETYYGAPKMFYDEADGRYIITWHAGKTGKDSDTSEWKSKRTFYILTSDFKTFTEPQRLFNFTGSDEDMATIDVIIRKVGDEYCALMKDERWPEDVPEVAKTIRMAKSKHLTGPYANPGAPITSLNVWHEAPILVPTVDGKGFFLYAERYPKQYDMFEASSIDGPWTERYFQGPDARHGCIVRVNEEVYQAILKAYKK</sequence>
<protein>
    <submittedName>
        <fullName evidence="1">Glycosyl hydrolase family 32</fullName>
    </submittedName>
</protein>
<evidence type="ECO:0000313" key="1">
    <source>
        <dbReference type="EMBL" id="ANU58676.1"/>
    </source>
</evidence>
<dbReference type="KEGG" id="bcae:A4V03_14805"/>
<evidence type="ECO:0000313" key="2">
    <source>
        <dbReference type="Proteomes" id="UP000092631"/>
    </source>
</evidence>
<dbReference type="SUPFAM" id="SSF75005">
    <property type="entry name" value="Arabinanase/levansucrase/invertase"/>
    <property type="match status" value="1"/>
</dbReference>
<reference evidence="2" key="1">
    <citation type="submission" date="2016-04" db="EMBL/GenBank/DDBJ databases">
        <title>Complete Genome Sequences of Twelve Strains of a Stable Defined Moderately Diverse Mouse Microbiota 2 (sDMDMm2).</title>
        <authorList>
            <person name="Uchimura Y."/>
            <person name="Wyss M."/>
            <person name="Brugiroux S."/>
            <person name="Limenitakis J.P."/>
            <person name="Stecher B."/>
            <person name="McCoy K.D."/>
            <person name="Macpherson A.J."/>
        </authorList>
    </citation>
    <scope>NUCLEOTIDE SEQUENCE [LARGE SCALE GENOMIC DNA]</scope>
    <source>
        <strain evidence="2">I48</strain>
    </source>
</reference>
<dbReference type="RefSeq" id="WP_065539506.1">
    <property type="nucleotide sequence ID" value="NZ_CAPDLJ010000038.1"/>
</dbReference>
<keyword evidence="2" id="KW-1185">Reference proteome</keyword>
<dbReference type="InterPro" id="IPR023296">
    <property type="entry name" value="Glyco_hydro_beta-prop_sf"/>
</dbReference>
<dbReference type="GO" id="GO:0016787">
    <property type="term" value="F:hydrolase activity"/>
    <property type="evidence" value="ECO:0007669"/>
    <property type="project" value="UniProtKB-KW"/>
</dbReference>
<proteinExistence type="predicted"/>
<keyword evidence="1" id="KW-0378">Hydrolase</keyword>
<accession>A0A1C7H3X8</accession>
<dbReference type="Gene3D" id="2.115.10.20">
    <property type="entry name" value="Glycosyl hydrolase domain, family 43"/>
    <property type="match status" value="1"/>
</dbReference>
<name>A0A1C7H3X8_9BACE</name>
<organism evidence="1 2">
    <name type="scientific">Bacteroides caecimuris</name>
    <dbReference type="NCBI Taxonomy" id="1796613"/>
    <lineage>
        <taxon>Bacteria</taxon>
        <taxon>Pseudomonadati</taxon>
        <taxon>Bacteroidota</taxon>
        <taxon>Bacteroidia</taxon>
        <taxon>Bacteroidales</taxon>
        <taxon>Bacteroidaceae</taxon>
        <taxon>Bacteroides</taxon>
    </lineage>
</organism>
<dbReference type="Proteomes" id="UP000092631">
    <property type="component" value="Chromosome"/>
</dbReference>
<dbReference type="EMBL" id="CP015401">
    <property type="protein sequence ID" value="ANU58676.1"/>
    <property type="molecule type" value="Genomic_DNA"/>
</dbReference>
<dbReference type="GeneID" id="82188411"/>